<dbReference type="PROSITE" id="PS51186">
    <property type="entry name" value="GNAT"/>
    <property type="match status" value="1"/>
</dbReference>
<keyword evidence="2" id="KW-0808">Transferase</keyword>
<dbReference type="RefSeq" id="WP_165117926.1">
    <property type="nucleotide sequence ID" value="NZ_JAAKZG010000005.1"/>
</dbReference>
<comment type="caution">
    <text evidence="2">The sequence shown here is derived from an EMBL/GenBank/DDBJ whole genome shotgun (WGS) entry which is preliminary data.</text>
</comment>
<accession>A0A7C9R7D2</accession>
<dbReference type="Proteomes" id="UP000481252">
    <property type="component" value="Unassembled WGS sequence"/>
</dbReference>
<name>A0A7C9R7D2_9HYPH</name>
<dbReference type="PANTHER" id="PTHR43072">
    <property type="entry name" value="N-ACETYLTRANSFERASE"/>
    <property type="match status" value="1"/>
</dbReference>
<dbReference type="EMBL" id="JAAKZG010000005">
    <property type="protein sequence ID" value="NGN41960.1"/>
    <property type="molecule type" value="Genomic_DNA"/>
</dbReference>
<organism evidence="2 3">
    <name type="scientific">Mesorhizobium zhangyense</name>
    <dbReference type="NCBI Taxonomy" id="1776730"/>
    <lineage>
        <taxon>Bacteria</taxon>
        <taxon>Pseudomonadati</taxon>
        <taxon>Pseudomonadota</taxon>
        <taxon>Alphaproteobacteria</taxon>
        <taxon>Hyphomicrobiales</taxon>
        <taxon>Phyllobacteriaceae</taxon>
        <taxon>Mesorhizobium</taxon>
    </lineage>
</organism>
<feature type="domain" description="N-acetyltransferase" evidence="1">
    <location>
        <begin position="4"/>
        <end position="168"/>
    </location>
</feature>
<dbReference type="GO" id="GO:0016747">
    <property type="term" value="F:acyltransferase activity, transferring groups other than amino-acyl groups"/>
    <property type="evidence" value="ECO:0007669"/>
    <property type="project" value="InterPro"/>
</dbReference>
<dbReference type="InterPro" id="IPR000182">
    <property type="entry name" value="GNAT_dom"/>
</dbReference>
<proteinExistence type="predicted"/>
<dbReference type="CDD" id="cd04301">
    <property type="entry name" value="NAT_SF"/>
    <property type="match status" value="1"/>
</dbReference>
<evidence type="ECO:0000313" key="2">
    <source>
        <dbReference type="EMBL" id="NGN41960.1"/>
    </source>
</evidence>
<dbReference type="Pfam" id="PF00583">
    <property type="entry name" value="Acetyltransf_1"/>
    <property type="match status" value="1"/>
</dbReference>
<keyword evidence="3" id="KW-1185">Reference proteome</keyword>
<evidence type="ECO:0000313" key="3">
    <source>
        <dbReference type="Proteomes" id="UP000481252"/>
    </source>
</evidence>
<evidence type="ECO:0000259" key="1">
    <source>
        <dbReference type="PROSITE" id="PS51186"/>
    </source>
</evidence>
<reference evidence="2 3" key="1">
    <citation type="submission" date="2020-02" db="EMBL/GenBank/DDBJ databases">
        <title>Genome sequence of the type strain CGMCC 1.15528 of Mesorhizobium zhangyense.</title>
        <authorList>
            <person name="Gao J."/>
            <person name="Sun J."/>
        </authorList>
    </citation>
    <scope>NUCLEOTIDE SEQUENCE [LARGE SCALE GENOMIC DNA]</scope>
    <source>
        <strain evidence="2 3">CGMCC 1.15528</strain>
    </source>
</reference>
<gene>
    <name evidence="2" type="ORF">G6N74_12885</name>
</gene>
<dbReference type="AlphaFoldDB" id="A0A7C9R7D2"/>
<dbReference type="PANTHER" id="PTHR43072:SF8">
    <property type="entry name" value="ACYLTRANSFERASE FABY-RELATED"/>
    <property type="match status" value="1"/>
</dbReference>
<protein>
    <submittedName>
        <fullName evidence="2">N-acetyltransferase</fullName>
    </submittedName>
</protein>
<dbReference type="Gene3D" id="3.40.630.30">
    <property type="match status" value="1"/>
</dbReference>
<dbReference type="InterPro" id="IPR016181">
    <property type="entry name" value="Acyl_CoA_acyltransferase"/>
</dbReference>
<sequence length="189" mass="20663">MSSINIRAAEPSDLDSITVIYADAVDHGTASYELEPPSRAEMGERFANLRADGYPYIVAEEGGRIIGYAYAGAFRARPAYRFIVENSIYVAPEAKGKGVGRALLERLITEATALGFRQMIAVIGDGSPQSPSVRLHEKLGFIHSGRLEGSGYKHGRWLDTVFMQFPMNGGAELQPDPDSLPERKFRGKA</sequence>
<dbReference type="SUPFAM" id="SSF55729">
    <property type="entry name" value="Acyl-CoA N-acyltransferases (Nat)"/>
    <property type="match status" value="1"/>
</dbReference>